<dbReference type="PANTHER" id="PTHR10515:SF0">
    <property type="entry name" value="THYMIDINE PHOSPHORYLASE"/>
    <property type="match status" value="1"/>
</dbReference>
<dbReference type="PANTHER" id="PTHR10515">
    <property type="entry name" value="THYMIDINE PHOSPHORYLASE"/>
    <property type="match status" value="1"/>
</dbReference>
<sequence length="507" mass="54442">MSPSQIPLKVRRVPIDTHSENVAFLRRDCPLYQAEGLRALTKIEVSGRRRHLLATLNLIEEPAAEASCPALIGANELGLSTEAFDRLGLEEGCDVTIEPAPPPRSLSAVRQKINGAVLTAQDYQSIVEDISNHRYSRMELAAFLVAAAAFMTTEEVLALTKAMVAVGTRLDWQREVVVDKHCIGGIPGNRTTMVVVPIIAAHGLAMPKTSSRAITSPAGTADTMEVLCNVNLDMAAMRRLIHSESGFLVWGGHMKMAPADDIMISVERPLGIDTQEQMVASILSKKVAAGSTHLLIDIPMGPQAKVKSQVEAVRLRKMFEYVGTALGLTLDIVITDGHQPIGRGIGPVLEARDVMQVLRQEPDRPLDLEEKSIMLAGRILDFDPAVPGGQGQALAREILRDGRALAKMEAIIAAQGAAPEPCQLGSLTRDIYAPADGTVVVIDCAQMNHIARLAGCPMDKGAGIDLFTRVGQVVRKGDLLYRIHACRSADFGFASQAADENIGIGLG</sequence>
<gene>
    <name evidence="6" type="ORF">SAMN05421779_10255</name>
</gene>
<dbReference type="Pfam" id="PF02885">
    <property type="entry name" value="Glycos_trans_3N"/>
    <property type="match status" value="1"/>
</dbReference>
<organism evidence="6 7">
    <name type="scientific">Insolitispirillum peregrinum</name>
    <dbReference type="NCBI Taxonomy" id="80876"/>
    <lineage>
        <taxon>Bacteria</taxon>
        <taxon>Pseudomonadati</taxon>
        <taxon>Pseudomonadota</taxon>
        <taxon>Alphaproteobacteria</taxon>
        <taxon>Rhodospirillales</taxon>
        <taxon>Novispirillaceae</taxon>
        <taxon>Insolitispirillum</taxon>
    </lineage>
</organism>
<dbReference type="GO" id="GO:0005829">
    <property type="term" value="C:cytosol"/>
    <property type="evidence" value="ECO:0007669"/>
    <property type="project" value="TreeGrafter"/>
</dbReference>
<reference evidence="6 7" key="1">
    <citation type="submission" date="2017-01" db="EMBL/GenBank/DDBJ databases">
        <authorList>
            <person name="Mah S.A."/>
            <person name="Swanson W.J."/>
            <person name="Moy G.W."/>
            <person name="Vacquier V.D."/>
        </authorList>
    </citation>
    <scope>NUCLEOTIDE SEQUENCE [LARGE SCALE GENOMIC DNA]</scope>
    <source>
        <strain evidence="6 7">DSM 11589</strain>
    </source>
</reference>
<feature type="domain" description="Pyrimidine nucleoside phosphorylase C-terminal" evidence="5">
    <location>
        <begin position="438"/>
        <end position="505"/>
    </location>
</feature>
<dbReference type="RefSeq" id="WP_076398987.1">
    <property type="nucleotide sequence ID" value="NZ_FTOA01000002.1"/>
</dbReference>
<dbReference type="SUPFAM" id="SSF47648">
    <property type="entry name" value="Nucleoside phosphorylase/phosphoribosyltransferase N-terminal domain"/>
    <property type="match status" value="1"/>
</dbReference>
<keyword evidence="1 4" id="KW-0328">Glycosyltransferase</keyword>
<dbReference type="Pfam" id="PF00591">
    <property type="entry name" value="Glycos_transf_3"/>
    <property type="match status" value="1"/>
</dbReference>
<dbReference type="GO" id="GO:0009032">
    <property type="term" value="F:thymidine phosphorylase activity"/>
    <property type="evidence" value="ECO:0007669"/>
    <property type="project" value="UniProtKB-UniRule"/>
</dbReference>
<protein>
    <recommendedName>
        <fullName evidence="4">Putative thymidine phosphorylase</fullName>
        <ecNumber evidence="4">2.4.2.4</ecNumber>
    </recommendedName>
    <alternativeName>
        <fullName evidence="4">TdRPase</fullName>
    </alternativeName>
</protein>
<dbReference type="GO" id="GO:0004645">
    <property type="term" value="F:1,4-alpha-oligoglucan phosphorylase activity"/>
    <property type="evidence" value="ECO:0007669"/>
    <property type="project" value="InterPro"/>
</dbReference>
<dbReference type="InterPro" id="IPR017459">
    <property type="entry name" value="Glycosyl_Trfase_fam3_N_dom"/>
</dbReference>
<dbReference type="Proteomes" id="UP000185678">
    <property type="component" value="Unassembled WGS sequence"/>
</dbReference>
<dbReference type="STRING" id="80876.SAMN05421779_10255"/>
<comment type="similarity">
    <text evidence="4">Belongs to the thymidine/pyrimidine-nucleoside phosphorylase family. Type 2 subfamily.</text>
</comment>
<dbReference type="Pfam" id="PF07831">
    <property type="entry name" value="PYNP_C"/>
    <property type="match status" value="1"/>
</dbReference>
<dbReference type="InterPro" id="IPR028579">
    <property type="entry name" value="Thym_Pase_Put"/>
</dbReference>
<keyword evidence="2 4" id="KW-0808">Transferase</keyword>
<dbReference type="SMART" id="SM00941">
    <property type="entry name" value="PYNP_C"/>
    <property type="match status" value="1"/>
</dbReference>
<proteinExistence type="inferred from homology"/>
<evidence type="ECO:0000256" key="2">
    <source>
        <dbReference type="ARBA" id="ARBA00022679"/>
    </source>
</evidence>
<name>A0A1N7JB76_9PROT</name>
<dbReference type="HAMAP" id="MF_00703">
    <property type="entry name" value="Thymid_phosp_2"/>
    <property type="match status" value="1"/>
</dbReference>
<evidence type="ECO:0000256" key="3">
    <source>
        <dbReference type="ARBA" id="ARBA00048550"/>
    </source>
</evidence>
<dbReference type="Gene3D" id="3.90.1170.30">
    <property type="entry name" value="Pyrimidine nucleoside phosphorylase-like, C-terminal domain"/>
    <property type="match status" value="1"/>
</dbReference>
<evidence type="ECO:0000313" key="7">
    <source>
        <dbReference type="Proteomes" id="UP000185678"/>
    </source>
</evidence>
<evidence type="ECO:0000313" key="6">
    <source>
        <dbReference type="EMBL" id="SIS46579.1"/>
    </source>
</evidence>
<dbReference type="Gene3D" id="3.40.1030.10">
    <property type="entry name" value="Nucleoside phosphorylase/phosphoribosyltransferase catalytic domain"/>
    <property type="match status" value="1"/>
</dbReference>
<dbReference type="InterPro" id="IPR035902">
    <property type="entry name" value="Nuc_phospho_transferase"/>
</dbReference>
<accession>A0A1N7JB76</accession>
<evidence type="ECO:0000259" key="5">
    <source>
        <dbReference type="SMART" id="SM00941"/>
    </source>
</evidence>
<dbReference type="InterPro" id="IPR017872">
    <property type="entry name" value="Pyrmidine_PPase_CS"/>
</dbReference>
<dbReference type="InterPro" id="IPR036566">
    <property type="entry name" value="PYNP-like_C_sf"/>
</dbReference>
<dbReference type="InterPro" id="IPR000053">
    <property type="entry name" value="Thymidine/pyrmidine_PPase"/>
</dbReference>
<dbReference type="OrthoDB" id="341217at2"/>
<evidence type="ECO:0000256" key="4">
    <source>
        <dbReference type="HAMAP-Rule" id="MF_00703"/>
    </source>
</evidence>
<dbReference type="EMBL" id="FTOA01000002">
    <property type="protein sequence ID" value="SIS46579.1"/>
    <property type="molecule type" value="Genomic_DNA"/>
</dbReference>
<evidence type="ECO:0000256" key="1">
    <source>
        <dbReference type="ARBA" id="ARBA00022676"/>
    </source>
</evidence>
<dbReference type="EC" id="2.4.2.4" evidence="4"/>
<dbReference type="AlphaFoldDB" id="A0A1N7JB76"/>
<dbReference type="SUPFAM" id="SSF52418">
    <property type="entry name" value="Nucleoside phosphorylase/phosphoribosyltransferase catalytic domain"/>
    <property type="match status" value="1"/>
</dbReference>
<dbReference type="GO" id="GO:0006206">
    <property type="term" value="P:pyrimidine nucleobase metabolic process"/>
    <property type="evidence" value="ECO:0007669"/>
    <property type="project" value="InterPro"/>
</dbReference>
<dbReference type="NCBIfam" id="TIGR02645">
    <property type="entry name" value="ARCH_P_rylase"/>
    <property type="match status" value="1"/>
</dbReference>
<dbReference type="Gene3D" id="1.20.970.50">
    <property type="match status" value="1"/>
</dbReference>
<dbReference type="InterPro" id="IPR000312">
    <property type="entry name" value="Glycosyl_Trfase_fam3"/>
</dbReference>
<dbReference type="InterPro" id="IPR013102">
    <property type="entry name" value="PYNP_C"/>
</dbReference>
<dbReference type="GO" id="GO:0006213">
    <property type="term" value="P:pyrimidine nucleoside metabolic process"/>
    <property type="evidence" value="ECO:0007669"/>
    <property type="project" value="InterPro"/>
</dbReference>
<dbReference type="PROSITE" id="PS00647">
    <property type="entry name" value="THYMID_PHOSPHORYLASE"/>
    <property type="match status" value="1"/>
</dbReference>
<dbReference type="InterPro" id="IPR013466">
    <property type="entry name" value="Thymidine/AMP_Pase"/>
</dbReference>
<keyword evidence="7" id="KW-1185">Reference proteome</keyword>
<dbReference type="InterPro" id="IPR036320">
    <property type="entry name" value="Glycosyl_Trfase_fam3_N_dom_sf"/>
</dbReference>
<dbReference type="SUPFAM" id="SSF54680">
    <property type="entry name" value="Pyrimidine nucleoside phosphorylase C-terminal domain"/>
    <property type="match status" value="1"/>
</dbReference>
<dbReference type="NCBIfam" id="NF003338">
    <property type="entry name" value="PRK04350.1"/>
    <property type="match status" value="1"/>
</dbReference>
<comment type="catalytic activity">
    <reaction evidence="3 4">
        <text>thymidine + phosphate = 2-deoxy-alpha-D-ribose 1-phosphate + thymine</text>
        <dbReference type="Rhea" id="RHEA:16037"/>
        <dbReference type="ChEBI" id="CHEBI:17748"/>
        <dbReference type="ChEBI" id="CHEBI:17821"/>
        <dbReference type="ChEBI" id="CHEBI:43474"/>
        <dbReference type="ChEBI" id="CHEBI:57259"/>
        <dbReference type="EC" id="2.4.2.4"/>
    </reaction>
</comment>